<evidence type="ECO:0000313" key="3">
    <source>
        <dbReference type="Proteomes" id="UP001432128"/>
    </source>
</evidence>
<evidence type="ECO:0000313" key="2">
    <source>
        <dbReference type="EMBL" id="WUM21515.1"/>
    </source>
</evidence>
<reference evidence="2 3" key="1">
    <citation type="submission" date="2022-10" db="EMBL/GenBank/DDBJ databases">
        <title>The complete genomes of actinobacterial strains from the NBC collection.</title>
        <authorList>
            <person name="Joergensen T.S."/>
            <person name="Alvarez Arevalo M."/>
            <person name="Sterndorff E.B."/>
            <person name="Faurdal D."/>
            <person name="Vuksanovic O."/>
            <person name="Mourched A.-S."/>
            <person name="Charusanti P."/>
            <person name="Shaw S."/>
            <person name="Blin K."/>
            <person name="Weber T."/>
        </authorList>
    </citation>
    <scope>NUCLEOTIDE SEQUENCE [LARGE SCALE GENOMIC DNA]</scope>
    <source>
        <strain evidence="2 3">NBC_00319</strain>
    </source>
</reference>
<dbReference type="EMBL" id="CP108021">
    <property type="protein sequence ID" value="WUM21515.1"/>
    <property type="molecule type" value="Genomic_DNA"/>
</dbReference>
<protein>
    <submittedName>
        <fullName evidence="2">Rv3235 family protein</fullName>
    </submittedName>
</protein>
<organism evidence="2 3">
    <name type="scientific">Williamsia herbipolensis</name>
    <dbReference type="NCBI Taxonomy" id="1603258"/>
    <lineage>
        <taxon>Bacteria</taxon>
        <taxon>Bacillati</taxon>
        <taxon>Actinomycetota</taxon>
        <taxon>Actinomycetes</taxon>
        <taxon>Mycobacteriales</taxon>
        <taxon>Nocardiaceae</taxon>
        <taxon>Williamsia</taxon>
    </lineage>
</organism>
<dbReference type="AlphaFoldDB" id="A0AAU4K5W0"/>
<dbReference type="Proteomes" id="UP001432128">
    <property type="component" value="Chromosome"/>
</dbReference>
<accession>A0AAU4K5W0</accession>
<dbReference type="InterPro" id="IPR045596">
    <property type="entry name" value="DUF6459"/>
</dbReference>
<sequence length="195" mass="20555">MTDSGGVAVRDRQVGTDTGWLIGPIPQCEPEPLSETPVTRRAGTARVGRPATSPQRPPAPAVGAPVADRVDPSARAFAVSALTRVLEVIDRRRPVAHLAAVAAPHIVDQVTALMHRSAASSAPGGRRPPTASLLRVHLQWSGPDAAEVTASYSRGNRVHAVAARVARVPTRIRPTVPGGPRVTELRWTLVNVTTV</sequence>
<dbReference type="RefSeq" id="WP_328858561.1">
    <property type="nucleotide sequence ID" value="NZ_CP108021.1"/>
</dbReference>
<dbReference type="KEGG" id="whr:OG579_06945"/>
<feature type="region of interest" description="Disordered" evidence="1">
    <location>
        <begin position="1"/>
        <end position="66"/>
    </location>
</feature>
<name>A0AAU4K5W0_9NOCA</name>
<gene>
    <name evidence="2" type="ORF">OG579_06945</name>
</gene>
<keyword evidence="3" id="KW-1185">Reference proteome</keyword>
<evidence type="ECO:0000256" key="1">
    <source>
        <dbReference type="SAM" id="MobiDB-lite"/>
    </source>
</evidence>
<proteinExistence type="predicted"/>
<dbReference type="Pfam" id="PF20060">
    <property type="entry name" value="DUF6459"/>
    <property type="match status" value="1"/>
</dbReference>